<gene>
    <name evidence="1" type="ORF">AAHA92_01812</name>
</gene>
<dbReference type="Proteomes" id="UP001567538">
    <property type="component" value="Unassembled WGS sequence"/>
</dbReference>
<name>A0ABD1IED7_SALDI</name>
<accession>A0ABD1IED7</accession>
<dbReference type="EMBL" id="JBEAFC010000002">
    <property type="protein sequence ID" value="KAL1566178.1"/>
    <property type="molecule type" value="Genomic_DNA"/>
</dbReference>
<sequence>MPRGIRQVMYRRLRLRNAPVGSMTSRRTDAILMRATWGRGKLAIYAKFRGNFSFLSRSFPHALCVTSPLRRSVSNSPAATALQEFVVCRLLLATLAESQF</sequence>
<protein>
    <submittedName>
        <fullName evidence="1">Uncharacterized protein</fullName>
    </submittedName>
</protein>
<comment type="caution">
    <text evidence="1">The sequence shown here is derived from an EMBL/GenBank/DDBJ whole genome shotgun (WGS) entry which is preliminary data.</text>
</comment>
<evidence type="ECO:0000313" key="2">
    <source>
        <dbReference type="Proteomes" id="UP001567538"/>
    </source>
</evidence>
<dbReference type="AlphaFoldDB" id="A0ABD1IED7"/>
<reference evidence="1 2" key="1">
    <citation type="submission" date="2024-06" db="EMBL/GenBank/DDBJ databases">
        <title>A chromosome level genome sequence of Diviner's sage (Salvia divinorum).</title>
        <authorList>
            <person name="Ford S.A."/>
            <person name="Ro D.-K."/>
            <person name="Ness R.W."/>
            <person name="Phillips M.A."/>
        </authorList>
    </citation>
    <scope>NUCLEOTIDE SEQUENCE [LARGE SCALE GENOMIC DNA]</scope>
    <source>
        <strain evidence="1">SAF-2024a</strain>
        <tissue evidence="1">Leaf</tissue>
    </source>
</reference>
<proteinExistence type="predicted"/>
<organism evidence="1 2">
    <name type="scientific">Salvia divinorum</name>
    <name type="common">Maria pastora</name>
    <name type="synonym">Diviner's sage</name>
    <dbReference type="NCBI Taxonomy" id="28513"/>
    <lineage>
        <taxon>Eukaryota</taxon>
        <taxon>Viridiplantae</taxon>
        <taxon>Streptophyta</taxon>
        <taxon>Embryophyta</taxon>
        <taxon>Tracheophyta</taxon>
        <taxon>Spermatophyta</taxon>
        <taxon>Magnoliopsida</taxon>
        <taxon>eudicotyledons</taxon>
        <taxon>Gunneridae</taxon>
        <taxon>Pentapetalae</taxon>
        <taxon>asterids</taxon>
        <taxon>lamiids</taxon>
        <taxon>Lamiales</taxon>
        <taxon>Lamiaceae</taxon>
        <taxon>Nepetoideae</taxon>
        <taxon>Mentheae</taxon>
        <taxon>Salviinae</taxon>
        <taxon>Salvia</taxon>
        <taxon>Salvia subgen. Calosphace</taxon>
    </lineage>
</organism>
<evidence type="ECO:0000313" key="1">
    <source>
        <dbReference type="EMBL" id="KAL1566178.1"/>
    </source>
</evidence>
<keyword evidence="2" id="KW-1185">Reference proteome</keyword>